<organism evidence="2 3">
    <name type="scientific">Zea mays</name>
    <name type="common">Maize</name>
    <dbReference type="NCBI Taxonomy" id="4577"/>
    <lineage>
        <taxon>Eukaryota</taxon>
        <taxon>Viridiplantae</taxon>
        <taxon>Streptophyta</taxon>
        <taxon>Embryophyta</taxon>
        <taxon>Tracheophyta</taxon>
        <taxon>Spermatophyta</taxon>
        <taxon>Magnoliopsida</taxon>
        <taxon>Liliopsida</taxon>
        <taxon>Poales</taxon>
        <taxon>Poaceae</taxon>
        <taxon>PACMAD clade</taxon>
        <taxon>Panicoideae</taxon>
        <taxon>Andropogonodae</taxon>
        <taxon>Andropogoneae</taxon>
        <taxon>Tripsacinae</taxon>
        <taxon>Zea</taxon>
    </lineage>
</organism>
<protein>
    <submittedName>
        <fullName evidence="2">Uncharacterized protein</fullName>
    </submittedName>
</protein>
<evidence type="ECO:0000313" key="2">
    <source>
        <dbReference type="EMBL" id="PWZ37753.1"/>
    </source>
</evidence>
<gene>
    <name evidence="2" type="ORF">Zm00014a_044511</name>
</gene>
<dbReference type="Proteomes" id="UP000251960">
    <property type="component" value="Chromosome 2"/>
</dbReference>
<feature type="non-terminal residue" evidence="2">
    <location>
        <position position="1"/>
    </location>
</feature>
<feature type="region of interest" description="Disordered" evidence="1">
    <location>
        <begin position="77"/>
        <end position="122"/>
    </location>
</feature>
<feature type="compositionally biased region" description="Low complexity" evidence="1">
    <location>
        <begin position="108"/>
        <end position="122"/>
    </location>
</feature>
<accession>A0A3L6FTG4</accession>
<name>A0A3L6FTG4_MAIZE</name>
<feature type="compositionally biased region" description="Polar residues" evidence="1">
    <location>
        <begin position="15"/>
        <end position="28"/>
    </location>
</feature>
<feature type="compositionally biased region" description="Basic and acidic residues" evidence="1">
    <location>
        <begin position="78"/>
        <end position="87"/>
    </location>
</feature>
<reference evidence="2 3" key="1">
    <citation type="journal article" date="2018" name="Nat. Genet.">
        <title>Extensive intraspecific gene order and gene structural variations between Mo17 and other maize genomes.</title>
        <authorList>
            <person name="Sun S."/>
            <person name="Zhou Y."/>
            <person name="Chen J."/>
            <person name="Shi J."/>
            <person name="Zhao H."/>
            <person name="Zhao H."/>
            <person name="Song W."/>
            <person name="Zhang M."/>
            <person name="Cui Y."/>
            <person name="Dong X."/>
            <person name="Liu H."/>
            <person name="Ma X."/>
            <person name="Jiao Y."/>
            <person name="Wang B."/>
            <person name="Wei X."/>
            <person name="Stein J.C."/>
            <person name="Glaubitz J.C."/>
            <person name="Lu F."/>
            <person name="Yu G."/>
            <person name="Liang C."/>
            <person name="Fengler K."/>
            <person name="Li B."/>
            <person name="Rafalski A."/>
            <person name="Schnable P.S."/>
            <person name="Ware D.H."/>
            <person name="Buckler E.S."/>
            <person name="Lai J."/>
        </authorList>
    </citation>
    <scope>NUCLEOTIDE SEQUENCE [LARGE SCALE GENOMIC DNA]</scope>
    <source>
        <strain evidence="3">cv. Missouri 17</strain>
        <tissue evidence="2">Seedling</tissue>
    </source>
</reference>
<dbReference type="EMBL" id="NCVQ01000003">
    <property type="protein sequence ID" value="PWZ37753.1"/>
    <property type="molecule type" value="Genomic_DNA"/>
</dbReference>
<evidence type="ECO:0000313" key="3">
    <source>
        <dbReference type="Proteomes" id="UP000251960"/>
    </source>
</evidence>
<feature type="region of interest" description="Disordered" evidence="1">
    <location>
        <begin position="1"/>
        <end position="55"/>
    </location>
</feature>
<comment type="caution">
    <text evidence="2">The sequence shown here is derived from an EMBL/GenBank/DDBJ whole genome shotgun (WGS) entry which is preliminary data.</text>
</comment>
<evidence type="ECO:0000256" key="1">
    <source>
        <dbReference type="SAM" id="MobiDB-lite"/>
    </source>
</evidence>
<proteinExistence type="predicted"/>
<dbReference type="AlphaFoldDB" id="A0A3L6FTG4"/>
<sequence>GSSVGVHTDRVVHGSATSRSRARSNQHQPPSPPAISAPSLNGRTSRNPPPLRPGTLCDRAVSIRCRAALHIPSPQFESEDRRVDLRRTTRGWPSTGSCRVAATATRGSSSPPLASPPSSSSS</sequence>